<dbReference type="PANTHER" id="PTHR38340">
    <property type="entry name" value="S-LAYER PROTEIN"/>
    <property type="match status" value="1"/>
</dbReference>
<dbReference type="InterPro" id="IPR006141">
    <property type="entry name" value="Intein_N"/>
</dbReference>
<organism evidence="10 11">
    <name type="scientific">Thioclava sediminum</name>
    <dbReference type="NCBI Taxonomy" id="1915319"/>
    <lineage>
        <taxon>Bacteria</taxon>
        <taxon>Pseudomonadati</taxon>
        <taxon>Pseudomonadota</taxon>
        <taxon>Alphaproteobacteria</taxon>
        <taxon>Rhodobacterales</taxon>
        <taxon>Paracoccaceae</taxon>
        <taxon>Thioclava</taxon>
    </lineage>
</organism>
<keyword evidence="5" id="KW-0677">Repeat</keyword>
<feature type="domain" description="Hedgehog/Intein (Hint)" evidence="9">
    <location>
        <begin position="580"/>
        <end position="726"/>
    </location>
</feature>
<evidence type="ECO:0000313" key="10">
    <source>
        <dbReference type="EMBL" id="OOY25292.1"/>
    </source>
</evidence>
<evidence type="ECO:0000256" key="7">
    <source>
        <dbReference type="ARBA" id="ARBA00023136"/>
    </source>
</evidence>
<accession>A0ABX3N0Y6</accession>
<dbReference type="Pfam" id="PF00353">
    <property type="entry name" value="HemolysinCabind"/>
    <property type="match status" value="5"/>
</dbReference>
<evidence type="ECO:0000256" key="8">
    <source>
        <dbReference type="SAM" id="MobiDB-lite"/>
    </source>
</evidence>
<keyword evidence="4" id="KW-0800">Toxin</keyword>
<comment type="caution">
    <text evidence="10">The sequence shown here is derived from an EMBL/GenBank/DDBJ whole genome shotgun (WGS) entry which is preliminary data.</text>
</comment>
<feature type="region of interest" description="Disordered" evidence="8">
    <location>
        <begin position="461"/>
        <end position="500"/>
    </location>
</feature>
<feature type="compositionally biased region" description="Polar residues" evidence="8">
    <location>
        <begin position="269"/>
        <end position="278"/>
    </location>
</feature>
<dbReference type="InterPro" id="IPR036844">
    <property type="entry name" value="Hint_dom_sf"/>
</dbReference>
<dbReference type="PRINTS" id="PR00313">
    <property type="entry name" value="CABNDNGRPT"/>
</dbReference>
<evidence type="ECO:0000256" key="2">
    <source>
        <dbReference type="ARBA" id="ARBA00004613"/>
    </source>
</evidence>
<evidence type="ECO:0000256" key="5">
    <source>
        <dbReference type="ARBA" id="ARBA00022737"/>
    </source>
</evidence>
<evidence type="ECO:0000256" key="1">
    <source>
        <dbReference type="ARBA" id="ARBA00004370"/>
    </source>
</evidence>
<dbReference type="SUPFAM" id="SSF51294">
    <property type="entry name" value="Hedgehog/intein (Hint) domain"/>
    <property type="match status" value="1"/>
</dbReference>
<dbReference type="Gene3D" id="2.150.10.10">
    <property type="entry name" value="Serralysin-like metalloprotease, C-terminal"/>
    <property type="match status" value="5"/>
</dbReference>
<dbReference type="EMBL" id="MPZV01000001">
    <property type="protein sequence ID" value="OOY25292.1"/>
    <property type="molecule type" value="Genomic_DNA"/>
</dbReference>
<dbReference type="InterPro" id="IPR001343">
    <property type="entry name" value="Hemolysn_Ca-bd"/>
</dbReference>
<dbReference type="InterPro" id="IPR028992">
    <property type="entry name" value="Hedgehog/Intein_dom"/>
</dbReference>
<protein>
    <recommendedName>
        <fullName evidence="9">Hedgehog/Intein (Hint) domain-containing protein</fullName>
    </recommendedName>
</protein>
<feature type="region of interest" description="Disordered" evidence="8">
    <location>
        <begin position="239"/>
        <end position="284"/>
    </location>
</feature>
<dbReference type="Proteomes" id="UP000190787">
    <property type="component" value="Unassembled WGS sequence"/>
</dbReference>
<keyword evidence="11" id="KW-1185">Reference proteome</keyword>
<sequence length="773" mass="79281">MATTFNWIYLGVAEDANGNIYYLDSQEGNSSMENYNLLQNASAGSSTDPLFSHITEATLIDNGGSSGVLDTNNNTSNDTIRTDIGDGQGVRDFTYDGLVVYNTTITYTDGTTANVQSVLVQTTTGEVFLAPELSNNATTAAYEAKPIQSMIIGSAVSYQNTNLAQDRYVTGFDDGYVDGTDSADRIDVNYVEPIANGSDRVDNNDAGLAGSSGNDDYIRAYGGNDTVLAGLGNDTVDGGTGDDSIDGGSGNDSLIGGTGNDTLLGGSGNDTLTGNDGNDSLDGGADNDWLDGGIGNDTLIGGLGNDRLIGGAGNDSLDGGAGTDTLDGGTGNDTLHGGAGGDILSGGTGMDYVDYSDSASAVNINLGAGTATGGDATGDTLSGVDGIYGSAGNDTLIGFDGASSDPTDGYTNVFYGNGGDDYIDGAGADDILYGGTGNDTVLGGSGNDSLYGDEGNDSLVGGTGDDTLFGGDGNDVLQGGAGSDQLDGGAGNDTLSGGGGDTLVGGADADRFIDLVPGDTIDGSETGDDFDIIDLSDWGWDNVAVHRDAANPENGTIDFYDGNGAVVGTVNFSNIEKVIPCFTPGTLIATHSGARAVESLQVGDRILTRDSGFQVIRWIGTRALSAAELLAKPEFRSIKIAPGALGANQPEREMRVSPQHRILLTGPRAQLIAGEPEVLAAARHLVGLPGIEIDEEAEAVTYIHVMFDNHEIVFSDGLWTESFQPGQATMNDMDQAQRAELLALFPELDGKVESYLAARPSLKRHEARIIVAA</sequence>
<evidence type="ECO:0000256" key="4">
    <source>
        <dbReference type="ARBA" id="ARBA00022656"/>
    </source>
</evidence>
<proteinExistence type="predicted"/>
<evidence type="ECO:0000259" key="9">
    <source>
        <dbReference type="Pfam" id="PF13403"/>
    </source>
</evidence>
<gene>
    <name evidence="10" type="ORF">BMI91_02400</name>
</gene>
<dbReference type="PANTHER" id="PTHR38340:SF1">
    <property type="entry name" value="S-LAYER PROTEIN"/>
    <property type="match status" value="1"/>
</dbReference>
<feature type="compositionally biased region" description="Gly residues" evidence="8">
    <location>
        <begin position="488"/>
        <end position="500"/>
    </location>
</feature>
<dbReference type="InterPro" id="IPR003995">
    <property type="entry name" value="RTX_toxin_determinant-A"/>
</dbReference>
<dbReference type="InterPro" id="IPR050557">
    <property type="entry name" value="RTX_toxin/Mannuronan_C5-epim"/>
</dbReference>
<dbReference type="PROSITE" id="PS50817">
    <property type="entry name" value="INTEIN_N_TER"/>
    <property type="match status" value="1"/>
</dbReference>
<evidence type="ECO:0000256" key="3">
    <source>
        <dbReference type="ARBA" id="ARBA00022525"/>
    </source>
</evidence>
<dbReference type="Pfam" id="PF13403">
    <property type="entry name" value="Hint_2"/>
    <property type="match status" value="1"/>
</dbReference>
<dbReference type="PROSITE" id="PS00330">
    <property type="entry name" value="HEMOLYSIN_CALCIUM"/>
    <property type="match status" value="9"/>
</dbReference>
<evidence type="ECO:0000256" key="6">
    <source>
        <dbReference type="ARBA" id="ARBA00023026"/>
    </source>
</evidence>
<dbReference type="Gene3D" id="2.170.16.10">
    <property type="entry name" value="Hedgehog/Intein (Hint) domain"/>
    <property type="match status" value="1"/>
</dbReference>
<dbReference type="InterPro" id="IPR018511">
    <property type="entry name" value="Hemolysin-typ_Ca-bd_CS"/>
</dbReference>
<evidence type="ECO:0000313" key="11">
    <source>
        <dbReference type="Proteomes" id="UP000190787"/>
    </source>
</evidence>
<dbReference type="InterPro" id="IPR011049">
    <property type="entry name" value="Serralysin-like_metalloprot_C"/>
</dbReference>
<dbReference type="PRINTS" id="PR01488">
    <property type="entry name" value="RTXTOXINA"/>
</dbReference>
<comment type="subcellular location">
    <subcellularLocation>
        <location evidence="1">Membrane</location>
    </subcellularLocation>
    <subcellularLocation>
        <location evidence="2">Secreted</location>
    </subcellularLocation>
</comment>
<name>A0ABX3N0Y6_9RHOB</name>
<dbReference type="SUPFAM" id="SSF51120">
    <property type="entry name" value="beta-Roll"/>
    <property type="match status" value="2"/>
</dbReference>
<dbReference type="RefSeq" id="WP_146683990.1">
    <property type="nucleotide sequence ID" value="NZ_MPZV01000001.1"/>
</dbReference>
<reference evidence="10 11" key="1">
    <citation type="submission" date="2016-11" db="EMBL/GenBank/DDBJ databases">
        <title>A multilocus sequence analysis scheme for characterization of bacteria in the genus Thioclava.</title>
        <authorList>
            <person name="Liu Y."/>
            <person name="Shao Z."/>
        </authorList>
    </citation>
    <scope>NUCLEOTIDE SEQUENCE [LARGE SCALE GENOMIC DNA]</scope>
    <source>
        <strain evidence="10 11">TAW-CT134</strain>
    </source>
</reference>
<keyword evidence="7" id="KW-0472">Membrane</keyword>
<keyword evidence="3" id="KW-0964">Secreted</keyword>
<keyword evidence="6" id="KW-0843">Virulence</keyword>